<keyword evidence="11" id="KW-0456">Lyase</keyword>
<evidence type="ECO:0000313" key="27">
    <source>
        <dbReference type="Proteomes" id="UP000305362"/>
    </source>
</evidence>
<dbReference type="PANTHER" id="PTHR10250:SF26">
    <property type="entry name" value="GLUTATHIONE S-TRANSFERASE 3, MITOCHONDRIAL"/>
    <property type="match status" value="1"/>
</dbReference>
<dbReference type="AlphaFoldDB" id="A0A4T0RP61"/>
<keyword evidence="3 21" id="KW-0812">Transmembrane</keyword>
<evidence type="ECO:0000313" key="26">
    <source>
        <dbReference type="EMBL" id="TIC64535.1"/>
    </source>
</evidence>
<dbReference type="EMBL" id="SPRX01000075">
    <property type="protein sequence ID" value="TIC62192.1"/>
    <property type="molecule type" value="Genomic_DNA"/>
</dbReference>
<dbReference type="EMBL" id="SPRC01000026">
    <property type="protein sequence ID" value="TIB78398.1"/>
    <property type="molecule type" value="Genomic_DNA"/>
</dbReference>
<keyword evidence="9 21" id="KW-0472">Membrane</keyword>
<keyword evidence="2" id="KW-0808">Transferase</keyword>
<evidence type="ECO:0000256" key="13">
    <source>
        <dbReference type="ARBA" id="ARBA00037884"/>
    </source>
</evidence>
<feature type="transmembrane region" description="Helical" evidence="21">
    <location>
        <begin position="129"/>
        <end position="151"/>
    </location>
</feature>
<evidence type="ECO:0000256" key="5">
    <source>
        <dbReference type="ARBA" id="ARBA00022989"/>
    </source>
</evidence>
<evidence type="ECO:0000256" key="19">
    <source>
        <dbReference type="ARBA" id="ARBA00075145"/>
    </source>
</evidence>
<evidence type="ECO:0000256" key="9">
    <source>
        <dbReference type="ARBA" id="ARBA00023136"/>
    </source>
</evidence>
<evidence type="ECO:0000313" key="31">
    <source>
        <dbReference type="Proteomes" id="UP000310708"/>
    </source>
</evidence>
<evidence type="ECO:0000313" key="30">
    <source>
        <dbReference type="Proteomes" id="UP000310685"/>
    </source>
</evidence>
<dbReference type="EC" id="4.4.1.20" evidence="15"/>
<dbReference type="InterPro" id="IPR023352">
    <property type="entry name" value="MAPEG-like_dom_sf"/>
</dbReference>
<evidence type="ECO:0000256" key="17">
    <source>
        <dbReference type="ARBA" id="ARBA00051411"/>
    </source>
</evidence>
<evidence type="ECO:0000256" key="8">
    <source>
        <dbReference type="ARBA" id="ARBA00023128"/>
    </source>
</evidence>
<dbReference type="PANTHER" id="PTHR10250">
    <property type="entry name" value="MICROSOMAL GLUTATHIONE S-TRANSFERASE"/>
    <property type="match status" value="1"/>
</dbReference>
<keyword evidence="4" id="KW-1000">Mitochondrion outer membrane</keyword>
<evidence type="ECO:0000256" key="12">
    <source>
        <dbReference type="ARBA" id="ARBA00023288"/>
    </source>
</evidence>
<evidence type="ECO:0000313" key="23">
    <source>
        <dbReference type="EMBL" id="TIC30147.1"/>
    </source>
</evidence>
<dbReference type="EMBL" id="SPRV01000072">
    <property type="protein sequence ID" value="TIC59084.1"/>
    <property type="molecule type" value="Genomic_DNA"/>
</dbReference>
<dbReference type="Proteomes" id="UP000305647">
    <property type="component" value="Unassembled WGS sequence"/>
</dbReference>
<comment type="pathway">
    <text evidence="14">Lipid metabolism; arachidonate metabolism.</text>
</comment>
<evidence type="ECO:0000313" key="29">
    <source>
        <dbReference type="Proteomes" id="UP000309601"/>
    </source>
</evidence>
<organism evidence="23 28">
    <name type="scientific">Wallemia mellicola</name>
    <dbReference type="NCBI Taxonomy" id="1708541"/>
    <lineage>
        <taxon>Eukaryota</taxon>
        <taxon>Fungi</taxon>
        <taxon>Dikarya</taxon>
        <taxon>Basidiomycota</taxon>
        <taxon>Wallemiomycotina</taxon>
        <taxon>Wallemiomycetes</taxon>
        <taxon>Wallemiales</taxon>
        <taxon>Wallemiaceae</taxon>
        <taxon>Wallemia</taxon>
    </lineage>
</organism>
<dbReference type="EMBL" id="SPRO01000021">
    <property type="protein sequence ID" value="TIC30147.1"/>
    <property type="molecule type" value="Genomic_DNA"/>
</dbReference>
<reference evidence="27 28" key="1">
    <citation type="submission" date="2019-03" db="EMBL/GenBank/DDBJ databases">
        <title>Sequencing 25 genomes of Wallemia mellicola.</title>
        <authorList>
            <person name="Gostincar C."/>
        </authorList>
    </citation>
    <scope>NUCLEOTIDE SEQUENCE [LARGE SCALE GENOMIC DNA]</scope>
    <source>
        <strain evidence="26 29">EXF-1274</strain>
        <strain evidence="24 27">EXF-1277</strain>
        <strain evidence="22 30">EXF-6152</strain>
        <strain evidence="25 31">EXF-757</strain>
        <strain evidence="23 28">EXF-8738</strain>
    </source>
</reference>
<sequence>MNTTTALISLGLPQHYGWVGLAASSTFFLNVFQMLNVVKARKRANIQYPQLYADKAQIDANKDAYIFNCAQRAHMNTTESASYFLFTLLWSGLKYPQTAAALGFAWVIGRVFYTLGYSTGQPEKRSWGFLSSASFMSLGGLSAWSAIQIILEQN</sequence>
<feature type="transmembrane region" description="Helical" evidence="21">
    <location>
        <begin position="16"/>
        <end position="38"/>
    </location>
</feature>
<dbReference type="GO" id="GO:0004364">
    <property type="term" value="F:glutathione transferase activity"/>
    <property type="evidence" value="ECO:0007669"/>
    <property type="project" value="TreeGrafter"/>
</dbReference>
<proteinExistence type="predicted"/>
<keyword evidence="5 21" id="KW-1133">Transmembrane helix</keyword>
<evidence type="ECO:0000256" key="14">
    <source>
        <dbReference type="ARBA" id="ARBA00037916"/>
    </source>
</evidence>
<protein>
    <recommendedName>
        <fullName evidence="18">Glutathione S-transferase 3, mitochondrial</fullName>
        <ecNumber evidence="15">4.4.1.20</ecNumber>
    </recommendedName>
    <alternativeName>
        <fullName evidence="19">Glutathione peroxidase MGST3</fullName>
    </alternativeName>
    <alternativeName>
        <fullName evidence="20">LTC4 synthase MGST3</fullName>
    </alternativeName>
</protein>
<evidence type="ECO:0000256" key="7">
    <source>
        <dbReference type="ARBA" id="ARBA00023098"/>
    </source>
</evidence>
<dbReference type="GO" id="GO:0006629">
    <property type="term" value="P:lipid metabolic process"/>
    <property type="evidence" value="ECO:0007669"/>
    <property type="project" value="UniProtKB-KW"/>
</dbReference>
<gene>
    <name evidence="25" type="ORF">E3Q01_04073</name>
    <name evidence="26" type="ORF">E3Q02_02558</name>
    <name evidence="24" type="ORF">E3Q03_04043</name>
    <name evidence="23" type="ORF">E3Q10_02281</name>
    <name evidence="22" type="ORF">E3Q22_02573</name>
</gene>
<dbReference type="GO" id="GO:0005635">
    <property type="term" value="C:nuclear envelope"/>
    <property type="evidence" value="ECO:0007669"/>
    <property type="project" value="TreeGrafter"/>
</dbReference>
<evidence type="ECO:0000256" key="11">
    <source>
        <dbReference type="ARBA" id="ARBA00023239"/>
    </source>
</evidence>
<evidence type="ECO:0000256" key="1">
    <source>
        <dbReference type="ARBA" id="ARBA00004374"/>
    </source>
</evidence>
<dbReference type="Gene3D" id="1.20.120.550">
    <property type="entry name" value="Membrane associated eicosanoid/glutathione metabolism-like domain"/>
    <property type="match status" value="1"/>
</dbReference>
<comment type="catalytic activity">
    <reaction evidence="16">
        <text>leukotriene C4 = leukotriene A4 + glutathione</text>
        <dbReference type="Rhea" id="RHEA:17617"/>
        <dbReference type="ChEBI" id="CHEBI:57463"/>
        <dbReference type="ChEBI" id="CHEBI:57925"/>
        <dbReference type="ChEBI" id="CHEBI:57973"/>
        <dbReference type="EC" id="4.4.1.20"/>
    </reaction>
    <physiologicalReaction direction="right-to-left" evidence="16">
        <dbReference type="Rhea" id="RHEA:17619"/>
    </physiologicalReaction>
</comment>
<keyword evidence="6" id="KW-0560">Oxidoreductase</keyword>
<evidence type="ECO:0000256" key="3">
    <source>
        <dbReference type="ARBA" id="ARBA00022692"/>
    </source>
</evidence>
<name>A0A4T0RP61_9BASI</name>
<evidence type="ECO:0000256" key="18">
    <source>
        <dbReference type="ARBA" id="ARBA00069748"/>
    </source>
</evidence>
<dbReference type="InterPro" id="IPR050997">
    <property type="entry name" value="MAPEG"/>
</dbReference>
<keyword evidence="10" id="KW-0564">Palmitate</keyword>
<dbReference type="EMBL" id="SPRW01000027">
    <property type="protein sequence ID" value="TIC64535.1"/>
    <property type="molecule type" value="Genomic_DNA"/>
</dbReference>
<dbReference type="FunFam" id="1.20.120.550:FF:000004">
    <property type="entry name" value="Microsomal glutathione S-transferase 3"/>
    <property type="match status" value="1"/>
</dbReference>
<evidence type="ECO:0000313" key="24">
    <source>
        <dbReference type="EMBL" id="TIC59084.1"/>
    </source>
</evidence>
<dbReference type="OrthoDB" id="410651at2759"/>
<dbReference type="InterPro" id="IPR001129">
    <property type="entry name" value="Membr-assoc_MAPEG"/>
</dbReference>
<evidence type="ECO:0000256" key="6">
    <source>
        <dbReference type="ARBA" id="ARBA00023002"/>
    </source>
</evidence>
<comment type="caution">
    <text evidence="23">The sequence shown here is derived from an EMBL/GenBank/DDBJ whole genome shotgun (WGS) entry which is preliminary data.</text>
</comment>
<comment type="pathway">
    <text evidence="13">Lipid metabolism; leukotriene C4 biosynthesis.</text>
</comment>
<evidence type="ECO:0000256" key="4">
    <source>
        <dbReference type="ARBA" id="ARBA00022787"/>
    </source>
</evidence>
<evidence type="ECO:0000256" key="10">
    <source>
        <dbReference type="ARBA" id="ARBA00023139"/>
    </source>
</evidence>
<dbReference type="GO" id="GO:0004464">
    <property type="term" value="F:leukotriene-C4 synthase activity"/>
    <property type="evidence" value="ECO:0007669"/>
    <property type="project" value="UniProtKB-EC"/>
</dbReference>
<keyword evidence="7" id="KW-0443">Lipid metabolism</keyword>
<evidence type="ECO:0000256" key="2">
    <source>
        <dbReference type="ARBA" id="ARBA00022679"/>
    </source>
</evidence>
<dbReference type="Proteomes" id="UP000309601">
    <property type="component" value="Unassembled WGS sequence"/>
</dbReference>
<comment type="catalytic activity">
    <reaction evidence="17">
        <text>15-deoxy-Delta(12,14)-prostaglandin J2 + glutathione = 15-deoxy-Delta(12,14)-prostaglandin J2-S-(R)-glutathione</text>
        <dbReference type="Rhea" id="RHEA:75963"/>
        <dbReference type="ChEBI" id="CHEBI:57925"/>
        <dbReference type="ChEBI" id="CHEBI:85236"/>
        <dbReference type="ChEBI" id="CHEBI:194498"/>
    </reaction>
    <physiologicalReaction direction="left-to-right" evidence="17">
        <dbReference type="Rhea" id="RHEA:75964"/>
    </physiologicalReaction>
</comment>
<evidence type="ECO:0000313" key="25">
    <source>
        <dbReference type="EMBL" id="TIC62192.1"/>
    </source>
</evidence>
<evidence type="ECO:0000313" key="22">
    <source>
        <dbReference type="EMBL" id="TIB78398.1"/>
    </source>
</evidence>
<evidence type="ECO:0000313" key="28">
    <source>
        <dbReference type="Proteomes" id="UP000305647"/>
    </source>
</evidence>
<evidence type="ECO:0000256" key="20">
    <source>
        <dbReference type="ARBA" id="ARBA00076908"/>
    </source>
</evidence>
<evidence type="ECO:0000256" key="16">
    <source>
        <dbReference type="ARBA" id="ARBA00049298"/>
    </source>
</evidence>
<evidence type="ECO:0000256" key="21">
    <source>
        <dbReference type="SAM" id="Phobius"/>
    </source>
</evidence>
<dbReference type="Pfam" id="PF01124">
    <property type="entry name" value="MAPEG"/>
    <property type="match status" value="1"/>
</dbReference>
<evidence type="ECO:0000256" key="15">
    <source>
        <dbReference type="ARBA" id="ARBA00039056"/>
    </source>
</evidence>
<dbReference type="Proteomes" id="UP000310685">
    <property type="component" value="Unassembled WGS sequence"/>
</dbReference>
<dbReference type="SUPFAM" id="SSF161084">
    <property type="entry name" value="MAPEG domain-like"/>
    <property type="match status" value="1"/>
</dbReference>
<dbReference type="Proteomes" id="UP000305362">
    <property type="component" value="Unassembled WGS sequence"/>
</dbReference>
<accession>A0A4T0RP61</accession>
<keyword evidence="12" id="KW-0449">Lipoprotein</keyword>
<dbReference type="GO" id="GO:0005741">
    <property type="term" value="C:mitochondrial outer membrane"/>
    <property type="evidence" value="ECO:0007669"/>
    <property type="project" value="UniProtKB-SubCell"/>
</dbReference>
<comment type="subcellular location">
    <subcellularLocation>
        <location evidence="1">Mitochondrion outer membrane</location>
        <topology evidence="1">Multi-pass membrane protein</topology>
    </subcellularLocation>
</comment>
<dbReference type="Proteomes" id="UP000310708">
    <property type="component" value="Unassembled WGS sequence"/>
</dbReference>
<dbReference type="GO" id="GO:0005783">
    <property type="term" value="C:endoplasmic reticulum"/>
    <property type="evidence" value="ECO:0007669"/>
    <property type="project" value="TreeGrafter"/>
</dbReference>
<keyword evidence="8" id="KW-0496">Mitochondrion</keyword>
<dbReference type="GO" id="GO:0004602">
    <property type="term" value="F:glutathione peroxidase activity"/>
    <property type="evidence" value="ECO:0007669"/>
    <property type="project" value="TreeGrafter"/>
</dbReference>
<dbReference type="OMA" id="VIFNCIQ"/>